<comment type="caution">
    <text evidence="7">The sequence shown here is derived from an EMBL/GenBank/DDBJ whole genome shotgun (WGS) entry which is preliminary data.</text>
</comment>
<dbReference type="InterPro" id="IPR045166">
    <property type="entry name" value="Spp2-like"/>
</dbReference>
<dbReference type="SMART" id="SM00443">
    <property type="entry name" value="G_patch"/>
    <property type="match status" value="1"/>
</dbReference>
<dbReference type="Proteomes" id="UP000240830">
    <property type="component" value="Unassembled WGS sequence"/>
</dbReference>
<comment type="subcellular location">
    <subcellularLocation>
        <location evidence="1">Nucleus</location>
    </subcellularLocation>
</comment>
<dbReference type="EMBL" id="MTSL01000151">
    <property type="protein sequence ID" value="PJF17890.1"/>
    <property type="molecule type" value="Genomic_DNA"/>
</dbReference>
<dbReference type="PANTHER" id="PTHR15818">
    <property type="entry name" value="G PATCH AND KOW-CONTAINING"/>
    <property type="match status" value="1"/>
</dbReference>
<dbReference type="InterPro" id="IPR005824">
    <property type="entry name" value="KOW"/>
</dbReference>
<comment type="similarity">
    <text evidence="3">Belongs to the MOS2 family.</text>
</comment>
<evidence type="ECO:0000259" key="6">
    <source>
        <dbReference type="PROSITE" id="PS50174"/>
    </source>
</evidence>
<protein>
    <submittedName>
        <fullName evidence="7">DExH-box splicing factor binding site domain-containing protein</fullName>
    </submittedName>
</protein>
<dbReference type="InterPro" id="IPR014722">
    <property type="entry name" value="Rib_uL2_dom2"/>
</dbReference>
<keyword evidence="4" id="KW-0539">Nucleus</keyword>
<keyword evidence="8" id="KW-1185">Reference proteome</keyword>
<feature type="region of interest" description="Disordered" evidence="5">
    <location>
        <begin position="1"/>
        <end position="54"/>
    </location>
</feature>
<dbReference type="InterPro" id="IPR000467">
    <property type="entry name" value="G_patch_dom"/>
</dbReference>
<dbReference type="Pfam" id="PF12656">
    <property type="entry name" value="G-patch_2"/>
    <property type="match status" value="1"/>
</dbReference>
<dbReference type="OrthoDB" id="10266249at2759"/>
<dbReference type="InterPro" id="IPR026822">
    <property type="entry name" value="Spp2/MOS2_G-patch"/>
</dbReference>
<evidence type="ECO:0000256" key="4">
    <source>
        <dbReference type="ARBA" id="ARBA00023242"/>
    </source>
</evidence>
<reference evidence="7 8" key="1">
    <citation type="submission" date="2016-10" db="EMBL/GenBank/DDBJ databases">
        <title>The genome of Paramicrosporidium saccamoebae is the missing link in understanding Cryptomycota and Microsporidia evolution.</title>
        <authorList>
            <person name="Quandt C.A."/>
            <person name="Beaudet D."/>
            <person name="Corsaro D."/>
            <person name="Michel R."/>
            <person name="Corradi N."/>
            <person name="James T."/>
        </authorList>
    </citation>
    <scope>NUCLEOTIDE SEQUENCE [LARGE SCALE GENOMIC DNA]</scope>
    <source>
        <strain evidence="7 8">KSL3</strain>
    </source>
</reference>
<dbReference type="SMART" id="SM00739">
    <property type="entry name" value="KOW"/>
    <property type="match status" value="2"/>
</dbReference>
<evidence type="ECO:0000313" key="7">
    <source>
        <dbReference type="EMBL" id="PJF17890.1"/>
    </source>
</evidence>
<dbReference type="AlphaFoldDB" id="A0A2H9TJS2"/>
<feature type="compositionally biased region" description="Polar residues" evidence="5">
    <location>
        <begin position="10"/>
        <end position="21"/>
    </location>
</feature>
<feature type="domain" description="G-patch" evidence="6">
    <location>
        <begin position="153"/>
        <end position="198"/>
    </location>
</feature>
<sequence length="395" mass="42192">MDGGEGKRPTSISFGLAQTSRRPGVRAPSSAVETKNPLETNKDLDEPRPVSPRVIPHIDRNQYAVELAPKATSKVEAQTEARNSAKLETEAYSPTKFGLQIRKKPAIPAASSPMLAHNAIPGLAVLPDSQRLQHDLAHRPADPSASTYSEMPVGEFGAALLRGMGWRGGALGRNGGGLIRPVEVKLRPKGLGLGADPNVIGRTASSKSTLTPSPSLNKLSVGTKVSIVGGEHSGLAGFVLEIRAISIRVKLIASGEVVSVDRSEVSLIEQTASAETERPQTGPSWLYPHIRIRFIAKSLPALYQTMGDVLDISVDDTDVIRAVVRLSDGRLVSDVFQEQVEPVKPTIGRTAVIISGPQRGAKGTLLSIEKAMGHLQLEDSFEIANVPIQQLCEYI</sequence>
<gene>
    <name evidence="7" type="ORF">PSACC_02298</name>
</gene>
<comment type="similarity">
    <text evidence="2">Belongs to the SPP2 family.</text>
</comment>
<evidence type="ECO:0000256" key="3">
    <source>
        <dbReference type="ARBA" id="ARBA00010966"/>
    </source>
</evidence>
<dbReference type="GO" id="GO:0003676">
    <property type="term" value="F:nucleic acid binding"/>
    <property type="evidence" value="ECO:0007669"/>
    <property type="project" value="InterPro"/>
</dbReference>
<dbReference type="GO" id="GO:0000398">
    <property type="term" value="P:mRNA splicing, via spliceosome"/>
    <property type="evidence" value="ECO:0007669"/>
    <property type="project" value="InterPro"/>
</dbReference>
<dbReference type="GO" id="GO:0005681">
    <property type="term" value="C:spliceosomal complex"/>
    <property type="evidence" value="ECO:0007669"/>
    <property type="project" value="TreeGrafter"/>
</dbReference>
<evidence type="ECO:0000256" key="1">
    <source>
        <dbReference type="ARBA" id="ARBA00004123"/>
    </source>
</evidence>
<name>A0A2H9TJS2_9FUNG</name>
<proteinExistence type="inferred from homology"/>
<dbReference type="STRING" id="1246581.A0A2H9TJS2"/>
<evidence type="ECO:0000256" key="5">
    <source>
        <dbReference type="SAM" id="MobiDB-lite"/>
    </source>
</evidence>
<dbReference type="Gene3D" id="2.30.30.30">
    <property type="match status" value="1"/>
</dbReference>
<evidence type="ECO:0000313" key="8">
    <source>
        <dbReference type="Proteomes" id="UP000240830"/>
    </source>
</evidence>
<dbReference type="PROSITE" id="PS50174">
    <property type="entry name" value="G_PATCH"/>
    <property type="match status" value="1"/>
</dbReference>
<organism evidence="7 8">
    <name type="scientific">Paramicrosporidium saccamoebae</name>
    <dbReference type="NCBI Taxonomy" id="1246581"/>
    <lineage>
        <taxon>Eukaryota</taxon>
        <taxon>Fungi</taxon>
        <taxon>Fungi incertae sedis</taxon>
        <taxon>Cryptomycota</taxon>
        <taxon>Cryptomycota incertae sedis</taxon>
        <taxon>Paramicrosporidium</taxon>
    </lineage>
</organism>
<evidence type="ECO:0000256" key="2">
    <source>
        <dbReference type="ARBA" id="ARBA00008576"/>
    </source>
</evidence>
<dbReference type="PANTHER" id="PTHR15818:SF2">
    <property type="entry name" value="G-PATCH DOMAIN AND KOW MOTIFS-CONTAINING PROTEIN"/>
    <property type="match status" value="1"/>
</dbReference>
<accession>A0A2H9TJS2</accession>